<feature type="region of interest" description="Disordered" evidence="1">
    <location>
        <begin position="206"/>
        <end position="237"/>
    </location>
</feature>
<reference evidence="2" key="1">
    <citation type="submission" date="2021-01" db="EMBL/GenBank/DDBJ databases">
        <authorList>
            <person name="Corre E."/>
            <person name="Pelletier E."/>
            <person name="Niang G."/>
            <person name="Scheremetjew M."/>
            <person name="Finn R."/>
            <person name="Kale V."/>
            <person name="Holt S."/>
            <person name="Cochrane G."/>
            <person name="Meng A."/>
            <person name="Brown T."/>
            <person name="Cohen L."/>
        </authorList>
    </citation>
    <scope>NUCLEOTIDE SEQUENCE</scope>
    <source>
        <strain evidence="2">RCC1693</strain>
    </source>
</reference>
<protein>
    <submittedName>
        <fullName evidence="2">Uncharacterized protein</fullName>
    </submittedName>
</protein>
<sequence length="237" mass="25857">MQSGFSALTDYDQKRGGILSRGGGSRVVSRQGVRGGGGGGGSRQGQGQWQGHGLGGPVSVTVNPSWKAWSRHNFEGEGGGGRGGGFGQTDVWQPDLSLGHQHDESWRSVHDLDIQDLHDTATHMVSNTVLNHDIPRAQDTVGKAATRHRAHDHTVVDINNRWKHHKGGSMMRKIRAPVDNGLSQHQMIMQYDHNRRMLEKSGNLENRRFSLFKPPKIKFKPPTDPGPGPGPPSPNQG</sequence>
<proteinExistence type="predicted"/>
<evidence type="ECO:0000313" key="2">
    <source>
        <dbReference type="EMBL" id="CAD9411371.1"/>
    </source>
</evidence>
<feature type="compositionally biased region" description="Pro residues" evidence="1">
    <location>
        <begin position="222"/>
        <end position="237"/>
    </location>
</feature>
<gene>
    <name evidence="2" type="ORF">FPAR1323_LOCUS7512</name>
</gene>
<feature type="compositionally biased region" description="Gly residues" evidence="1">
    <location>
        <begin position="33"/>
        <end position="56"/>
    </location>
</feature>
<accession>A0A7S2FT33</accession>
<organism evidence="2">
    <name type="scientific">Florenciella parvula</name>
    <dbReference type="NCBI Taxonomy" id="236787"/>
    <lineage>
        <taxon>Eukaryota</taxon>
        <taxon>Sar</taxon>
        <taxon>Stramenopiles</taxon>
        <taxon>Ochrophyta</taxon>
        <taxon>Dictyochophyceae</taxon>
        <taxon>Florenciellales</taxon>
        <taxon>Florenciella</taxon>
    </lineage>
</organism>
<dbReference type="AlphaFoldDB" id="A0A7S2FT33"/>
<name>A0A7S2FT33_9STRA</name>
<dbReference type="EMBL" id="HBGT01014001">
    <property type="protein sequence ID" value="CAD9411371.1"/>
    <property type="molecule type" value="Transcribed_RNA"/>
</dbReference>
<evidence type="ECO:0000256" key="1">
    <source>
        <dbReference type="SAM" id="MobiDB-lite"/>
    </source>
</evidence>
<feature type="region of interest" description="Disordered" evidence="1">
    <location>
        <begin position="14"/>
        <end position="61"/>
    </location>
</feature>